<dbReference type="EMBL" id="FNXT01001205">
    <property type="protein sequence ID" value="SZX74110.1"/>
    <property type="molecule type" value="Genomic_DNA"/>
</dbReference>
<keyword evidence="2" id="KW-1185">Reference proteome</keyword>
<evidence type="ECO:0000313" key="2">
    <source>
        <dbReference type="Proteomes" id="UP000256970"/>
    </source>
</evidence>
<feature type="non-terminal residue" evidence="1">
    <location>
        <position position="171"/>
    </location>
</feature>
<gene>
    <name evidence="1" type="ORF">BQ4739_LOCUS14361</name>
</gene>
<dbReference type="STRING" id="3088.A0A383WA80"/>
<protein>
    <recommendedName>
        <fullName evidence="3">Cytochrome P450</fullName>
    </recommendedName>
</protein>
<dbReference type="InterPro" id="IPR036396">
    <property type="entry name" value="Cyt_P450_sf"/>
</dbReference>
<dbReference type="SUPFAM" id="SSF48264">
    <property type="entry name" value="Cytochrome P450"/>
    <property type="match status" value="1"/>
</dbReference>
<dbReference type="Gene3D" id="1.10.630.10">
    <property type="entry name" value="Cytochrome P450"/>
    <property type="match status" value="1"/>
</dbReference>
<name>A0A383WA80_TETOB</name>
<dbReference type="GO" id="GO:0004497">
    <property type="term" value="F:monooxygenase activity"/>
    <property type="evidence" value="ECO:0007669"/>
    <property type="project" value="InterPro"/>
</dbReference>
<evidence type="ECO:0000313" key="1">
    <source>
        <dbReference type="EMBL" id="SZX74110.1"/>
    </source>
</evidence>
<dbReference type="GO" id="GO:0016705">
    <property type="term" value="F:oxidoreductase activity, acting on paired donors, with incorporation or reduction of molecular oxygen"/>
    <property type="evidence" value="ECO:0007669"/>
    <property type="project" value="InterPro"/>
</dbReference>
<dbReference type="Proteomes" id="UP000256970">
    <property type="component" value="Unassembled WGS sequence"/>
</dbReference>
<dbReference type="GO" id="GO:0005506">
    <property type="term" value="F:iron ion binding"/>
    <property type="evidence" value="ECO:0007669"/>
    <property type="project" value="InterPro"/>
</dbReference>
<evidence type="ECO:0008006" key="3">
    <source>
        <dbReference type="Google" id="ProtNLM"/>
    </source>
</evidence>
<proteinExistence type="predicted"/>
<accession>A0A383WA80</accession>
<reference evidence="1 2" key="1">
    <citation type="submission" date="2016-10" db="EMBL/GenBank/DDBJ databases">
        <authorList>
            <person name="Cai Z."/>
        </authorList>
    </citation>
    <scope>NUCLEOTIDE SEQUENCE [LARGE SCALE GENOMIC DNA]</scope>
</reference>
<dbReference type="AlphaFoldDB" id="A0A383WA80"/>
<dbReference type="GO" id="GO:0020037">
    <property type="term" value="F:heme binding"/>
    <property type="evidence" value="ECO:0007669"/>
    <property type="project" value="InterPro"/>
</dbReference>
<organism evidence="1 2">
    <name type="scientific">Tetradesmus obliquus</name>
    <name type="common">Green alga</name>
    <name type="synonym">Acutodesmus obliquus</name>
    <dbReference type="NCBI Taxonomy" id="3088"/>
    <lineage>
        <taxon>Eukaryota</taxon>
        <taxon>Viridiplantae</taxon>
        <taxon>Chlorophyta</taxon>
        <taxon>core chlorophytes</taxon>
        <taxon>Chlorophyceae</taxon>
        <taxon>CS clade</taxon>
        <taxon>Sphaeropleales</taxon>
        <taxon>Scenedesmaceae</taxon>
        <taxon>Tetradesmus</taxon>
    </lineage>
</organism>
<sequence length="171" mass="18767">MLRSVHLRSRPACSRRLSTVALSGRTTSTPAAQYEPVPAFRDGLPYIGVLHRTPVDQLVSFIEQEFAETGVRCLDLEVFGSHAVHTRHPEDVGSVLRNSTTWSKAPLTFKRLDRWLGEGLITELDASRHAAARDVLAPAFRAQSVKDLVPLFADVAQTLAALLLRQAGSTI</sequence>